<dbReference type="Gene3D" id="3.40.50.1820">
    <property type="entry name" value="alpha/beta hydrolase"/>
    <property type="match status" value="1"/>
</dbReference>
<organism evidence="1 2">
    <name type="scientific">Clostridium cibarium</name>
    <dbReference type="NCBI Taxonomy" id="2762247"/>
    <lineage>
        <taxon>Bacteria</taxon>
        <taxon>Bacillati</taxon>
        <taxon>Bacillota</taxon>
        <taxon>Clostridia</taxon>
        <taxon>Eubacteriales</taxon>
        <taxon>Clostridiaceae</taxon>
        <taxon>Clostridium</taxon>
    </lineage>
</organism>
<dbReference type="RefSeq" id="WP_191768514.1">
    <property type="nucleotide sequence ID" value="NZ_JACSRA010000013.1"/>
</dbReference>
<dbReference type="PANTHER" id="PTHR13617:SF14">
    <property type="entry name" value="PROTEIN ABHD18"/>
    <property type="match status" value="1"/>
</dbReference>
<keyword evidence="2" id="KW-1185">Reference proteome</keyword>
<evidence type="ECO:0000313" key="2">
    <source>
        <dbReference type="Proteomes" id="UP000627781"/>
    </source>
</evidence>
<dbReference type="SUPFAM" id="SSF53474">
    <property type="entry name" value="alpha/beta-Hydrolases"/>
    <property type="match status" value="1"/>
</dbReference>
<sequence>MRKLISNLGDHYGLYDLHKDYSKTDQFFYNEKEVIELNSDDSKVYFEPKLPKIEFENSFEENNYIHGKLNFLSQVSNEECNKDAIFYYDLCKCKNEDKENVNVIMIHGWRTSKLDKLENLFLKDFIENNYNIYRYVLPYHLDRSPNTSSFSGEYFFSANVNKTIKSIQQSVNDIRALIKFIKNNKKGKIILMGLSLGGLVTNLVSEFEKEIDLLISLFYANDLSFVTFKSIPGKFIKQDFHNHDFHINLLSESWKVINPGIRKPLISLDKIFLASGIYDKYVLEEDTRSLWENWGKPKRHLFKCGHSGIVLYKNKIRKETLAFIKERL</sequence>
<keyword evidence="1" id="KW-0378">Hydrolase</keyword>
<proteinExistence type="predicted"/>
<name>A0ABR8PU23_9CLOT</name>
<comment type="caution">
    <text evidence="1">The sequence shown here is derived from an EMBL/GenBank/DDBJ whole genome shotgun (WGS) entry which is preliminary data.</text>
</comment>
<dbReference type="Proteomes" id="UP000627781">
    <property type="component" value="Unassembled WGS sequence"/>
</dbReference>
<dbReference type="PANTHER" id="PTHR13617">
    <property type="entry name" value="PROTEIN ABHD18"/>
    <property type="match status" value="1"/>
</dbReference>
<gene>
    <name evidence="1" type="ORF">H9661_09725</name>
</gene>
<evidence type="ECO:0000313" key="1">
    <source>
        <dbReference type="EMBL" id="MBD7911634.1"/>
    </source>
</evidence>
<accession>A0ABR8PU23</accession>
<dbReference type="EMBL" id="JACSRA010000013">
    <property type="protein sequence ID" value="MBD7911634.1"/>
    <property type="molecule type" value="Genomic_DNA"/>
</dbReference>
<dbReference type="InterPro" id="IPR029058">
    <property type="entry name" value="AB_hydrolase_fold"/>
</dbReference>
<protein>
    <submittedName>
        <fullName evidence="1">Alpha/beta hydrolase</fullName>
    </submittedName>
</protein>
<reference evidence="1 2" key="1">
    <citation type="submission" date="2020-08" db="EMBL/GenBank/DDBJ databases">
        <title>A Genomic Blueprint of the Chicken Gut Microbiome.</title>
        <authorList>
            <person name="Gilroy R."/>
            <person name="Ravi A."/>
            <person name="Getino M."/>
            <person name="Pursley I."/>
            <person name="Horton D.L."/>
            <person name="Alikhan N.-F."/>
            <person name="Baker D."/>
            <person name="Gharbi K."/>
            <person name="Hall N."/>
            <person name="Watson M."/>
            <person name="Adriaenssens E.M."/>
            <person name="Foster-Nyarko E."/>
            <person name="Jarju S."/>
            <person name="Secka A."/>
            <person name="Antonio M."/>
            <person name="Oren A."/>
            <person name="Chaudhuri R."/>
            <person name="La Ragione R.M."/>
            <person name="Hildebrand F."/>
            <person name="Pallen M.J."/>
        </authorList>
    </citation>
    <scope>NUCLEOTIDE SEQUENCE [LARGE SCALE GENOMIC DNA]</scope>
    <source>
        <strain evidence="1 2">Sa3CVN1</strain>
    </source>
</reference>
<dbReference type="GO" id="GO:0016787">
    <property type="term" value="F:hydrolase activity"/>
    <property type="evidence" value="ECO:0007669"/>
    <property type="project" value="UniProtKB-KW"/>
</dbReference>